<evidence type="ECO:0000256" key="1">
    <source>
        <dbReference type="SAM" id="Phobius"/>
    </source>
</evidence>
<name>U2J426_9SPHI</name>
<protein>
    <submittedName>
        <fullName evidence="2">Uncharacterized protein</fullName>
    </submittedName>
</protein>
<keyword evidence="1" id="KW-0472">Membrane</keyword>
<evidence type="ECO:0000313" key="2">
    <source>
        <dbReference type="EMBL" id="ERJ59689.1"/>
    </source>
</evidence>
<keyword evidence="1" id="KW-1133">Transmembrane helix</keyword>
<dbReference type="Proteomes" id="UP000016584">
    <property type="component" value="Unassembled WGS sequence"/>
</dbReference>
<evidence type="ECO:0000313" key="3">
    <source>
        <dbReference type="Proteomes" id="UP000016584"/>
    </source>
</evidence>
<dbReference type="AlphaFoldDB" id="U2J426"/>
<keyword evidence="1" id="KW-0812">Transmembrane</keyword>
<keyword evidence="3" id="KW-1185">Reference proteome</keyword>
<accession>U2J426</accession>
<dbReference type="PATRIC" id="fig|1346330.5.peg.1851"/>
<organism evidence="2 3">
    <name type="scientific">Sphingobacterium paucimobilis HER1398</name>
    <dbReference type="NCBI Taxonomy" id="1346330"/>
    <lineage>
        <taxon>Bacteria</taxon>
        <taxon>Pseudomonadati</taxon>
        <taxon>Bacteroidota</taxon>
        <taxon>Sphingobacteriia</taxon>
        <taxon>Sphingobacteriales</taxon>
        <taxon>Sphingobacteriaceae</taxon>
        <taxon>Sphingobacterium</taxon>
    </lineage>
</organism>
<dbReference type="STRING" id="1346330.M472_12990"/>
<feature type="transmembrane region" description="Helical" evidence="1">
    <location>
        <begin position="40"/>
        <end position="62"/>
    </location>
</feature>
<comment type="caution">
    <text evidence="2">The sequence shown here is derived from an EMBL/GenBank/DDBJ whole genome shotgun (WGS) entry which is preliminary data.</text>
</comment>
<reference evidence="2 3" key="1">
    <citation type="journal article" date="2013" name="Genome Announc.">
        <title>The Draft Genome Sequence of Sphingomonas paucimobilis Strain HER1398 (Proteobacteria), Host to the Giant PAU Phage, Indicates That It Is a Member of the Genus Sphingobacterium (Bacteroidetes).</title>
        <authorList>
            <person name="White R.A.III."/>
            <person name="Suttle C.A."/>
        </authorList>
    </citation>
    <scope>NUCLEOTIDE SEQUENCE [LARGE SCALE GENOMIC DNA]</scope>
    <source>
        <strain evidence="2 3">HER1398</strain>
    </source>
</reference>
<proteinExistence type="predicted"/>
<dbReference type="EMBL" id="ATDL01000014">
    <property type="protein sequence ID" value="ERJ59689.1"/>
    <property type="molecule type" value="Genomic_DNA"/>
</dbReference>
<gene>
    <name evidence="2" type="ORF">M472_12990</name>
</gene>
<sequence>MISNSRYWIVHTCNKTEYHLQKSAMNIRNIMRNIFSKTKYTYGIVFLSFTLFTFSCGAKPIVLDNEIISPNQDTRMPPPVAIGELNKNARSINIYMNNGIELTFRRAEKDYIPDKTSFYDIWQLWEAFGSKEDGSRDIRIVRSGEWETAIKINDDFVGGVNHGFERKTSVQFLLDGQPIAEEEDIVRRPFHSFYVLQETDLYAYNSTDEKIARIMKQWDFKEGGTIELRQTVKWLSPQSLRNTYLAMLPVSRDENGINITSKAERDDIRKVFDVSQAGHKNPLGPGGKNSASTSLTLWGDTYKLRVSIDREDILANSSLWLSNSNIYNKIYFDYTGRHEVKKDEVFDILVRFELGKTD</sequence>